<keyword evidence="3" id="KW-1185">Reference proteome</keyword>
<gene>
    <name evidence="2" type="ORF">SAMN05660686_04509</name>
</gene>
<evidence type="ECO:0000313" key="3">
    <source>
        <dbReference type="Proteomes" id="UP000198615"/>
    </source>
</evidence>
<evidence type="ECO:0000256" key="1">
    <source>
        <dbReference type="SAM" id="MobiDB-lite"/>
    </source>
</evidence>
<organism evidence="2 3">
    <name type="scientific">Thalassobaculum litoreum DSM 18839</name>
    <dbReference type="NCBI Taxonomy" id="1123362"/>
    <lineage>
        <taxon>Bacteria</taxon>
        <taxon>Pseudomonadati</taxon>
        <taxon>Pseudomonadota</taxon>
        <taxon>Alphaproteobacteria</taxon>
        <taxon>Rhodospirillales</taxon>
        <taxon>Thalassobaculaceae</taxon>
        <taxon>Thalassobaculum</taxon>
    </lineage>
</organism>
<dbReference type="EMBL" id="FNBW01000018">
    <property type="protein sequence ID" value="SDG46708.1"/>
    <property type="molecule type" value="Genomic_DNA"/>
</dbReference>
<reference evidence="2 3" key="1">
    <citation type="submission" date="2016-10" db="EMBL/GenBank/DDBJ databases">
        <authorList>
            <person name="Varghese N."/>
            <person name="Submissions S."/>
        </authorList>
    </citation>
    <scope>NUCLEOTIDE SEQUENCE [LARGE SCALE GENOMIC DNA]</scope>
    <source>
        <strain evidence="2 3">DSM 18839</strain>
    </source>
</reference>
<dbReference type="Proteomes" id="UP000198615">
    <property type="component" value="Unassembled WGS sequence"/>
</dbReference>
<comment type="caution">
    <text evidence="2">The sequence shown here is derived from an EMBL/GenBank/DDBJ whole genome shotgun (WGS) entry which is preliminary data.</text>
</comment>
<accession>A0A8G2BLY0</accession>
<protein>
    <submittedName>
        <fullName evidence="2">Uncharacterized protein</fullName>
    </submittedName>
</protein>
<feature type="compositionally biased region" description="Polar residues" evidence="1">
    <location>
        <begin position="105"/>
        <end position="116"/>
    </location>
</feature>
<feature type="region of interest" description="Disordered" evidence="1">
    <location>
        <begin position="90"/>
        <end position="116"/>
    </location>
</feature>
<evidence type="ECO:0000313" key="2">
    <source>
        <dbReference type="EMBL" id="SDG46708.1"/>
    </source>
</evidence>
<name>A0A8G2BLY0_9PROT</name>
<dbReference type="AlphaFoldDB" id="A0A8G2BLY0"/>
<proteinExistence type="predicted"/>
<sequence>MMASIVDACEWLMAKTESERKALEILADAVDRTVGTGFVHAAVVKAANTLAEIDRRHAGKAFGMLNPRETRKVQNTAIESAELFRQFGDIDDPIGELPPDPRLSNIRSRSSKLGTG</sequence>